<evidence type="ECO:0000313" key="3">
    <source>
        <dbReference type="Proteomes" id="UP000735302"/>
    </source>
</evidence>
<proteinExistence type="predicted"/>
<evidence type="ECO:0000313" key="2">
    <source>
        <dbReference type="EMBL" id="GFN89072.1"/>
    </source>
</evidence>
<feature type="region of interest" description="Disordered" evidence="1">
    <location>
        <begin position="15"/>
        <end position="35"/>
    </location>
</feature>
<dbReference type="Proteomes" id="UP000735302">
    <property type="component" value="Unassembled WGS sequence"/>
</dbReference>
<accession>A0AAV3Z2S1</accession>
<sequence length="72" mass="8598">MDQPLYALAQWNWPGHHERRGGKNSQRDQKCRHQQHSNIVEERFVKGENPATNPLLLALFSNKQPWSWYLEE</sequence>
<dbReference type="EMBL" id="BLXT01001916">
    <property type="protein sequence ID" value="GFN89072.1"/>
    <property type="molecule type" value="Genomic_DNA"/>
</dbReference>
<dbReference type="AlphaFoldDB" id="A0AAV3Z2S1"/>
<keyword evidence="3" id="KW-1185">Reference proteome</keyword>
<evidence type="ECO:0000256" key="1">
    <source>
        <dbReference type="SAM" id="MobiDB-lite"/>
    </source>
</evidence>
<name>A0AAV3Z2S1_9GAST</name>
<protein>
    <submittedName>
        <fullName evidence="2">Uncharacterized protein</fullName>
    </submittedName>
</protein>
<comment type="caution">
    <text evidence="2">The sequence shown here is derived from an EMBL/GenBank/DDBJ whole genome shotgun (WGS) entry which is preliminary data.</text>
</comment>
<gene>
    <name evidence="2" type="ORF">PoB_001557800</name>
</gene>
<reference evidence="2 3" key="1">
    <citation type="journal article" date="2021" name="Elife">
        <title>Chloroplast acquisition without the gene transfer in kleptoplastic sea slugs, Plakobranchus ocellatus.</title>
        <authorList>
            <person name="Maeda T."/>
            <person name="Takahashi S."/>
            <person name="Yoshida T."/>
            <person name="Shimamura S."/>
            <person name="Takaki Y."/>
            <person name="Nagai Y."/>
            <person name="Toyoda A."/>
            <person name="Suzuki Y."/>
            <person name="Arimoto A."/>
            <person name="Ishii H."/>
            <person name="Satoh N."/>
            <person name="Nishiyama T."/>
            <person name="Hasebe M."/>
            <person name="Maruyama T."/>
            <person name="Minagawa J."/>
            <person name="Obokata J."/>
            <person name="Shigenobu S."/>
        </authorList>
    </citation>
    <scope>NUCLEOTIDE SEQUENCE [LARGE SCALE GENOMIC DNA]</scope>
</reference>
<organism evidence="2 3">
    <name type="scientific">Plakobranchus ocellatus</name>
    <dbReference type="NCBI Taxonomy" id="259542"/>
    <lineage>
        <taxon>Eukaryota</taxon>
        <taxon>Metazoa</taxon>
        <taxon>Spiralia</taxon>
        <taxon>Lophotrochozoa</taxon>
        <taxon>Mollusca</taxon>
        <taxon>Gastropoda</taxon>
        <taxon>Heterobranchia</taxon>
        <taxon>Euthyneura</taxon>
        <taxon>Panpulmonata</taxon>
        <taxon>Sacoglossa</taxon>
        <taxon>Placobranchoidea</taxon>
        <taxon>Plakobranchidae</taxon>
        <taxon>Plakobranchus</taxon>
    </lineage>
</organism>